<keyword evidence="1" id="KW-0175">Coiled coil</keyword>
<dbReference type="SUPFAM" id="SSF88713">
    <property type="entry name" value="Glycoside hydrolase/deacetylase"/>
    <property type="match status" value="1"/>
</dbReference>
<dbReference type="GO" id="GO:0016810">
    <property type="term" value="F:hydrolase activity, acting on carbon-nitrogen (but not peptide) bonds"/>
    <property type="evidence" value="ECO:0007669"/>
    <property type="project" value="InterPro"/>
</dbReference>
<evidence type="ECO:0000256" key="2">
    <source>
        <dbReference type="SAM" id="MobiDB-lite"/>
    </source>
</evidence>
<gene>
    <name evidence="5" type="ORF">SAMN05216389_10897</name>
</gene>
<feature type="chain" id="PRO_5038748514" evidence="3">
    <location>
        <begin position="16"/>
        <end position="299"/>
    </location>
</feature>
<proteinExistence type="predicted"/>
<accession>A0A1I0DBE3</accession>
<protein>
    <submittedName>
        <fullName evidence="5">Peptidoglycan/xylan/chitin deacetylase, PgdA/CDA1 family</fullName>
    </submittedName>
</protein>
<dbReference type="STRING" id="930131.SAMN05216389_10897"/>
<dbReference type="PROSITE" id="PS51677">
    <property type="entry name" value="NODB"/>
    <property type="match status" value="1"/>
</dbReference>
<dbReference type="InterPro" id="IPR011330">
    <property type="entry name" value="Glyco_hydro/deAcase_b/a-brl"/>
</dbReference>
<feature type="coiled-coil region" evidence="1">
    <location>
        <begin position="165"/>
        <end position="192"/>
    </location>
</feature>
<dbReference type="GO" id="GO:0005975">
    <property type="term" value="P:carbohydrate metabolic process"/>
    <property type="evidence" value="ECO:0007669"/>
    <property type="project" value="InterPro"/>
</dbReference>
<dbReference type="RefSeq" id="WP_090869523.1">
    <property type="nucleotide sequence ID" value="NZ_FOHE01000008.1"/>
</dbReference>
<dbReference type="InterPro" id="IPR002509">
    <property type="entry name" value="NODB_dom"/>
</dbReference>
<dbReference type="PROSITE" id="PS51257">
    <property type="entry name" value="PROKAR_LIPOPROTEIN"/>
    <property type="match status" value="1"/>
</dbReference>
<dbReference type="EMBL" id="FOHE01000008">
    <property type="protein sequence ID" value="SET29260.1"/>
    <property type="molecule type" value="Genomic_DNA"/>
</dbReference>
<dbReference type="Proteomes" id="UP000198618">
    <property type="component" value="Unassembled WGS sequence"/>
</dbReference>
<dbReference type="InterPro" id="IPR050248">
    <property type="entry name" value="Polysacc_deacetylase_ArnD"/>
</dbReference>
<dbReference type="AlphaFoldDB" id="A0A1I0DBE3"/>
<evidence type="ECO:0000313" key="5">
    <source>
        <dbReference type="EMBL" id="SET29260.1"/>
    </source>
</evidence>
<keyword evidence="6" id="KW-1185">Reference proteome</keyword>
<dbReference type="PANTHER" id="PTHR10587">
    <property type="entry name" value="GLYCOSYL TRANSFERASE-RELATED"/>
    <property type="match status" value="1"/>
</dbReference>
<evidence type="ECO:0000259" key="4">
    <source>
        <dbReference type="PROSITE" id="PS51677"/>
    </source>
</evidence>
<feature type="region of interest" description="Disordered" evidence="2">
    <location>
        <begin position="20"/>
        <end position="80"/>
    </location>
</feature>
<evidence type="ECO:0000313" key="6">
    <source>
        <dbReference type="Proteomes" id="UP000198618"/>
    </source>
</evidence>
<evidence type="ECO:0000256" key="1">
    <source>
        <dbReference type="SAM" id="Coils"/>
    </source>
</evidence>
<sequence>MKQLFWVLLILCLLAACNNGDTSSEQQSSGEEPQSENKANHDDHSEDGSNTTSLEQDKEEVEEKEERKEESSNELNDEPLYKITSDASVVPIKEGTNEDVVLLTIDDAPDKYALEMAKTLKSLDAGAIFFVNGHFIDTKEEKEILKEIHEMGFLIGNHTYNHTNLKDIEEDQDKQRDEITQLNDEIEEIIGERPAFFRAPHGVNTDYSTKVAQEEKMIVMNWTYGYDYFEPYKDVDKLTEAMVSGKGPEVDVPYSLLKSGANLLMHDREWTNEALEEIVLGLREEGYEIVDPHTIKKDK</sequence>
<feature type="signal peptide" evidence="3">
    <location>
        <begin position="1"/>
        <end position="15"/>
    </location>
</feature>
<organism evidence="5 6">
    <name type="scientific">Oceanobacillus limi</name>
    <dbReference type="NCBI Taxonomy" id="930131"/>
    <lineage>
        <taxon>Bacteria</taxon>
        <taxon>Bacillati</taxon>
        <taxon>Bacillota</taxon>
        <taxon>Bacilli</taxon>
        <taxon>Bacillales</taxon>
        <taxon>Bacillaceae</taxon>
        <taxon>Oceanobacillus</taxon>
    </lineage>
</organism>
<dbReference type="CDD" id="cd10917">
    <property type="entry name" value="CE4_NodB_like_6s_7s"/>
    <property type="match status" value="1"/>
</dbReference>
<feature type="domain" description="NodB homology" evidence="4">
    <location>
        <begin position="99"/>
        <end position="290"/>
    </location>
</feature>
<evidence type="ECO:0000256" key="3">
    <source>
        <dbReference type="SAM" id="SignalP"/>
    </source>
</evidence>
<dbReference type="Pfam" id="PF01522">
    <property type="entry name" value="Polysacc_deac_1"/>
    <property type="match status" value="1"/>
</dbReference>
<feature type="compositionally biased region" description="Basic and acidic residues" evidence="2">
    <location>
        <begin position="38"/>
        <end position="47"/>
    </location>
</feature>
<dbReference type="Gene3D" id="3.20.20.370">
    <property type="entry name" value="Glycoside hydrolase/deacetylase"/>
    <property type="match status" value="1"/>
</dbReference>
<dbReference type="OrthoDB" id="9806342at2"/>
<name>A0A1I0DBE3_9BACI</name>
<reference evidence="5 6" key="1">
    <citation type="submission" date="2016-10" db="EMBL/GenBank/DDBJ databases">
        <authorList>
            <person name="de Groot N.N."/>
        </authorList>
    </citation>
    <scope>NUCLEOTIDE SEQUENCE [LARGE SCALE GENOMIC DNA]</scope>
    <source>
        <strain evidence="5 6">IBRC-M 10780</strain>
    </source>
</reference>
<feature type="compositionally biased region" description="Low complexity" evidence="2">
    <location>
        <begin position="20"/>
        <end position="32"/>
    </location>
</feature>
<keyword evidence="3" id="KW-0732">Signal</keyword>